<evidence type="ECO:0000313" key="2">
    <source>
        <dbReference type="EMBL" id="KEF39698.1"/>
    </source>
</evidence>
<comment type="caution">
    <text evidence="2">The sequence shown here is derived from an EMBL/GenBank/DDBJ whole genome shotgun (WGS) entry which is preliminary data.</text>
</comment>
<dbReference type="SUPFAM" id="SSF47413">
    <property type="entry name" value="lambda repressor-like DNA-binding domains"/>
    <property type="match status" value="1"/>
</dbReference>
<accession>A0A072NS41</accession>
<dbReference type="InterPro" id="IPR010982">
    <property type="entry name" value="Lambda_DNA-bd_dom_sf"/>
</dbReference>
<dbReference type="GO" id="GO:0003677">
    <property type="term" value="F:DNA binding"/>
    <property type="evidence" value="ECO:0007669"/>
    <property type="project" value="InterPro"/>
</dbReference>
<dbReference type="Gene3D" id="1.10.260.40">
    <property type="entry name" value="lambda repressor-like DNA-binding domains"/>
    <property type="match status" value="1"/>
</dbReference>
<evidence type="ECO:0000313" key="3">
    <source>
        <dbReference type="Proteomes" id="UP000027936"/>
    </source>
</evidence>
<organism evidence="2 3">
    <name type="scientific">Schinkia azotoformans MEV2011</name>
    <dbReference type="NCBI Taxonomy" id="1348973"/>
    <lineage>
        <taxon>Bacteria</taxon>
        <taxon>Bacillati</taxon>
        <taxon>Bacillota</taxon>
        <taxon>Bacilli</taxon>
        <taxon>Bacillales</taxon>
        <taxon>Bacillaceae</taxon>
        <taxon>Calidifontibacillus/Schinkia group</taxon>
        <taxon>Schinkia</taxon>
    </lineage>
</organism>
<name>A0A072NS41_SCHAZ</name>
<dbReference type="AlphaFoldDB" id="A0A072NS41"/>
<dbReference type="InterPro" id="IPR001387">
    <property type="entry name" value="Cro/C1-type_HTH"/>
</dbReference>
<feature type="domain" description="HTH cro/C1-type" evidence="1">
    <location>
        <begin position="8"/>
        <end position="61"/>
    </location>
</feature>
<sequence>MAISYKKLWKLLIDKDMKKKDLQKAAGISSASITKLGKNENVNTEILQKICTALECDICDIMEMLPKD</sequence>
<proteinExistence type="predicted"/>
<dbReference type="PROSITE" id="PS50943">
    <property type="entry name" value="HTH_CROC1"/>
    <property type="match status" value="1"/>
</dbReference>
<gene>
    <name evidence="2" type="ORF">M670_00719</name>
</gene>
<dbReference type="Pfam" id="PF13443">
    <property type="entry name" value="HTH_26"/>
    <property type="match status" value="1"/>
</dbReference>
<dbReference type="Proteomes" id="UP000027936">
    <property type="component" value="Unassembled WGS sequence"/>
</dbReference>
<dbReference type="RefSeq" id="WP_035193366.1">
    <property type="nucleotide sequence ID" value="NZ_JJRY01000002.1"/>
</dbReference>
<evidence type="ECO:0000259" key="1">
    <source>
        <dbReference type="PROSITE" id="PS50943"/>
    </source>
</evidence>
<dbReference type="EMBL" id="JJRY01000002">
    <property type="protein sequence ID" value="KEF39698.1"/>
    <property type="molecule type" value="Genomic_DNA"/>
</dbReference>
<protein>
    <submittedName>
        <fullName evidence="2">Putative transcriptional regulator</fullName>
    </submittedName>
</protein>
<reference evidence="2 3" key="1">
    <citation type="submission" date="2014-04" db="EMBL/GenBank/DDBJ databases">
        <title>Draft genome sequence of Bacillus azotoformans MEV2011, a (co-) denitrifying strain unable to grow in the presence of oxygen.</title>
        <authorList>
            <person name="Nielsen M."/>
            <person name="Schreiber L."/>
            <person name="Finster K."/>
            <person name="Schramm A."/>
        </authorList>
    </citation>
    <scope>NUCLEOTIDE SEQUENCE [LARGE SCALE GENOMIC DNA]</scope>
    <source>
        <strain evidence="2 3">MEV2011</strain>
    </source>
</reference>
<dbReference type="OrthoDB" id="9805309at2"/>
<dbReference type="PATRIC" id="fig|1348973.3.peg.690"/>
<dbReference type="REBASE" id="103149">
    <property type="entry name" value="C.Baz2011ORF720P"/>
</dbReference>